<dbReference type="EMBL" id="FPHF01000092">
    <property type="protein sequence ID" value="SFV66479.1"/>
    <property type="molecule type" value="Genomic_DNA"/>
</dbReference>
<reference evidence="1" key="1">
    <citation type="submission" date="2016-10" db="EMBL/GenBank/DDBJ databases">
        <authorList>
            <person name="de Groot N.N."/>
        </authorList>
    </citation>
    <scope>NUCLEOTIDE SEQUENCE</scope>
</reference>
<protein>
    <submittedName>
        <fullName evidence="1">Diguanylate cyclase/phosphodiesterase domain 1 (GGDEF)</fullName>
    </submittedName>
</protein>
<proteinExistence type="predicted"/>
<name>A0A1W1CL35_9ZZZZ</name>
<gene>
    <name evidence="1" type="ORF">MNB_SM-4-1202</name>
</gene>
<evidence type="ECO:0000313" key="1">
    <source>
        <dbReference type="EMBL" id="SFV66479.1"/>
    </source>
</evidence>
<organism evidence="1">
    <name type="scientific">hydrothermal vent metagenome</name>
    <dbReference type="NCBI Taxonomy" id="652676"/>
    <lineage>
        <taxon>unclassified sequences</taxon>
        <taxon>metagenomes</taxon>
        <taxon>ecological metagenomes</taxon>
    </lineage>
</organism>
<sequence>MSTILDLAINIANMQKDFIVVFENNVIVLTNDAFNKFFGVSSTEQYNRDFGDFLNNFVPHPSYFNAQNINTDETWVESILQLDEIDRVVSFLSQTYEPHAFSVSINSNVQNMQIVTFEDITQSLIKRIMIENNTSIDKKTGAYTKQYFLQINKSYEEAAIFNEKIIGLALVDISENYINHEDTKAFVLNFKKFIRQDDMLVKWSDTKLLLAYLVDDTQKAELVTIKLQKILKDFSTADFRYKLKTIHQKNAEKINTLISTLLDT</sequence>
<dbReference type="AlphaFoldDB" id="A0A1W1CL35"/>
<accession>A0A1W1CL35</accession>